<feature type="signal peptide" evidence="10">
    <location>
        <begin position="1"/>
        <end position="26"/>
    </location>
</feature>
<dbReference type="InterPro" id="IPR006626">
    <property type="entry name" value="PbH1"/>
</dbReference>
<gene>
    <name evidence="11" type="ORF">C5167_019252</name>
</gene>
<dbReference type="EMBL" id="CM010716">
    <property type="protein sequence ID" value="RZC50828.1"/>
    <property type="molecule type" value="Genomic_DNA"/>
</dbReference>
<dbReference type="Gene3D" id="2.160.20.10">
    <property type="entry name" value="Single-stranded right-handed beta-helix, Pectin lyase-like"/>
    <property type="match status" value="1"/>
</dbReference>
<dbReference type="PROSITE" id="PS00502">
    <property type="entry name" value="POLYGALACTURONASE"/>
    <property type="match status" value="1"/>
</dbReference>
<evidence type="ECO:0000256" key="1">
    <source>
        <dbReference type="ARBA" id="ARBA00004191"/>
    </source>
</evidence>
<accession>A0A4Y7ITL2</accession>
<evidence type="ECO:0000256" key="2">
    <source>
        <dbReference type="ARBA" id="ARBA00008834"/>
    </source>
</evidence>
<evidence type="ECO:0000256" key="7">
    <source>
        <dbReference type="ARBA" id="ARBA00023316"/>
    </source>
</evidence>
<evidence type="ECO:0000256" key="9">
    <source>
        <dbReference type="RuleBase" id="RU361169"/>
    </source>
</evidence>
<sequence length="424" mass="45925">MMKLSSSIACFCYLFMIIISLYSVEAREVVYNVVTKFGANPDGKTDTTNSFLNAWKTACNSAGYSSAIIYVPRGKYVLNQAIFKGRCKNNIYITFQIDGILLSPKDYSVLGKTGKWIAFEDVSRVSIKGGTIDARGMALWSCKLAEKKCPAGATVSVAPMKFSVTFVNDFIQRHTSQSLLFSNSKDITITGLTSINSQMFHIVINGCQNVHMEGVKVKASGKSPNTDGIHVQQSTNVNIISATIMTGDDCISIGPGTFHLWIEKVVCGPGHGISIGSLGKGFDEPGVQNVTVKSVTFSNTENGLRIKTWGRPSDGFVRGVNFQGARMNNVNNPIIIDQNYCPHNEDCPDQISGVQISDVHYKDISGTSATRVAVNFDCSSKNPCKDITLQNVKLTYRNQPAHATCINADGSASGFVEPASCLSK</sequence>
<keyword evidence="12" id="KW-1185">Reference proteome</keyword>
<dbReference type="Pfam" id="PF00295">
    <property type="entry name" value="Glyco_hydro_28"/>
    <property type="match status" value="1"/>
</dbReference>
<protein>
    <recommendedName>
        <fullName evidence="13">Pectate lyase superfamily protein domain-containing protein</fullName>
    </recommendedName>
</protein>
<keyword evidence="10" id="KW-0732">Signal</keyword>
<dbReference type="GO" id="GO:0071555">
    <property type="term" value="P:cell wall organization"/>
    <property type="evidence" value="ECO:0007669"/>
    <property type="project" value="UniProtKB-KW"/>
</dbReference>
<keyword evidence="4" id="KW-0964">Secreted</keyword>
<dbReference type="SUPFAM" id="SSF51126">
    <property type="entry name" value="Pectin lyase-like"/>
    <property type="match status" value="1"/>
</dbReference>
<keyword evidence="5 9" id="KW-0378">Hydrolase</keyword>
<organism evidence="11 12">
    <name type="scientific">Papaver somniferum</name>
    <name type="common">Opium poppy</name>
    <dbReference type="NCBI Taxonomy" id="3469"/>
    <lineage>
        <taxon>Eukaryota</taxon>
        <taxon>Viridiplantae</taxon>
        <taxon>Streptophyta</taxon>
        <taxon>Embryophyta</taxon>
        <taxon>Tracheophyta</taxon>
        <taxon>Spermatophyta</taxon>
        <taxon>Magnoliopsida</taxon>
        <taxon>Ranunculales</taxon>
        <taxon>Papaveraceae</taxon>
        <taxon>Papaveroideae</taxon>
        <taxon>Papaver</taxon>
    </lineage>
</organism>
<dbReference type="InterPro" id="IPR012334">
    <property type="entry name" value="Pectin_lyas_fold"/>
</dbReference>
<dbReference type="AlphaFoldDB" id="A0A4Y7ITL2"/>
<keyword evidence="6 9" id="KW-0326">Glycosidase</keyword>
<reference evidence="11 12" key="1">
    <citation type="journal article" date="2018" name="Science">
        <title>The opium poppy genome and morphinan production.</title>
        <authorList>
            <person name="Guo L."/>
            <person name="Winzer T."/>
            <person name="Yang X."/>
            <person name="Li Y."/>
            <person name="Ning Z."/>
            <person name="He Z."/>
            <person name="Teodor R."/>
            <person name="Lu Y."/>
            <person name="Bowser T.A."/>
            <person name="Graham I.A."/>
            <person name="Ye K."/>
        </authorList>
    </citation>
    <scope>NUCLEOTIDE SEQUENCE [LARGE SCALE GENOMIC DNA]</scope>
    <source>
        <strain evidence="12">cv. HN1</strain>
        <tissue evidence="11">Leaves</tissue>
    </source>
</reference>
<evidence type="ECO:0000256" key="3">
    <source>
        <dbReference type="ARBA" id="ARBA00022512"/>
    </source>
</evidence>
<dbReference type="Proteomes" id="UP000316621">
    <property type="component" value="Chromosome 2"/>
</dbReference>
<keyword evidence="3" id="KW-0134">Cell wall</keyword>
<dbReference type="GO" id="GO:0004650">
    <property type="term" value="F:polygalacturonase activity"/>
    <property type="evidence" value="ECO:0007669"/>
    <property type="project" value="InterPro"/>
</dbReference>
<evidence type="ECO:0000313" key="12">
    <source>
        <dbReference type="Proteomes" id="UP000316621"/>
    </source>
</evidence>
<dbReference type="FunFam" id="2.160.20.10:FF:000004">
    <property type="entry name" value="Pectin lyase-like superfamily protein"/>
    <property type="match status" value="1"/>
</dbReference>
<dbReference type="OMA" id="HIVIREC"/>
<comment type="subcellular location">
    <subcellularLocation>
        <location evidence="1">Secreted</location>
        <location evidence="1">Cell wall</location>
    </subcellularLocation>
</comment>
<evidence type="ECO:0000256" key="8">
    <source>
        <dbReference type="PROSITE-ProRule" id="PRU10052"/>
    </source>
</evidence>
<evidence type="ECO:0008006" key="13">
    <source>
        <dbReference type="Google" id="ProtNLM"/>
    </source>
</evidence>
<dbReference type="Gramene" id="RZC50828">
    <property type="protein sequence ID" value="RZC50828"/>
    <property type="gene ID" value="C5167_019252"/>
</dbReference>
<dbReference type="SMART" id="SM00710">
    <property type="entry name" value="PbH1"/>
    <property type="match status" value="4"/>
</dbReference>
<evidence type="ECO:0000256" key="5">
    <source>
        <dbReference type="ARBA" id="ARBA00022801"/>
    </source>
</evidence>
<evidence type="ECO:0000256" key="10">
    <source>
        <dbReference type="SAM" id="SignalP"/>
    </source>
</evidence>
<name>A0A4Y7ITL2_PAPSO</name>
<comment type="similarity">
    <text evidence="2 9">Belongs to the glycosyl hydrolase 28 family.</text>
</comment>
<proteinExistence type="inferred from homology"/>
<dbReference type="STRING" id="3469.A0A4Y7ITL2"/>
<keyword evidence="7" id="KW-0961">Cell wall biogenesis/degradation</keyword>
<evidence type="ECO:0000256" key="4">
    <source>
        <dbReference type="ARBA" id="ARBA00022525"/>
    </source>
</evidence>
<evidence type="ECO:0000256" key="6">
    <source>
        <dbReference type="ARBA" id="ARBA00023295"/>
    </source>
</evidence>
<dbReference type="InterPro" id="IPR011050">
    <property type="entry name" value="Pectin_lyase_fold/virulence"/>
</dbReference>
<dbReference type="GO" id="GO:0005975">
    <property type="term" value="P:carbohydrate metabolic process"/>
    <property type="evidence" value="ECO:0007669"/>
    <property type="project" value="InterPro"/>
</dbReference>
<dbReference type="InterPro" id="IPR000743">
    <property type="entry name" value="Glyco_hydro_28"/>
</dbReference>
<feature type="active site" evidence="8">
    <location>
        <position position="271"/>
    </location>
</feature>
<evidence type="ECO:0000313" key="11">
    <source>
        <dbReference type="EMBL" id="RZC50828.1"/>
    </source>
</evidence>
<dbReference type="PANTHER" id="PTHR31375">
    <property type="match status" value="1"/>
</dbReference>
<feature type="chain" id="PRO_5021267197" description="Pectate lyase superfamily protein domain-containing protein" evidence="10">
    <location>
        <begin position="27"/>
        <end position="424"/>
    </location>
</feature>